<dbReference type="PRINTS" id="PR00786">
    <property type="entry name" value="NEPRILYSIN"/>
</dbReference>
<evidence type="ECO:0000256" key="2">
    <source>
        <dbReference type="ARBA" id="ARBA00004401"/>
    </source>
</evidence>
<keyword evidence="14" id="KW-1185">Reference proteome</keyword>
<comment type="similarity">
    <text evidence="3">Belongs to the peptidase M13 family.</text>
</comment>
<evidence type="ECO:0000256" key="8">
    <source>
        <dbReference type="ARBA" id="ARBA00023049"/>
    </source>
</evidence>
<feature type="region of interest" description="Disordered" evidence="9">
    <location>
        <begin position="37"/>
        <end position="57"/>
    </location>
</feature>
<evidence type="ECO:0000256" key="10">
    <source>
        <dbReference type="SAM" id="SignalP"/>
    </source>
</evidence>
<feature type="domain" description="Peptidase M13 N-terminal" evidence="12">
    <location>
        <begin position="328"/>
        <end position="577"/>
    </location>
</feature>
<feature type="region of interest" description="Disordered" evidence="9">
    <location>
        <begin position="256"/>
        <end position="335"/>
    </location>
</feature>
<comment type="caution">
    <text evidence="13">The sequence shown here is derived from an EMBL/GenBank/DDBJ whole genome shotgun (WGS) entry which is preliminary data.</text>
</comment>
<dbReference type="GO" id="GO:0004222">
    <property type="term" value="F:metalloendopeptidase activity"/>
    <property type="evidence" value="ECO:0007669"/>
    <property type="project" value="InterPro"/>
</dbReference>
<sequence>MLKFWYLIAFWTIISMVIAIHRDALSEHEAIPSLSKYHHHTKHRHSSHGSHSSRGHHYPHGLEKLFEGKKKEEKTVCQSEECKLIARIIKDNINKSVDPCEDFYQYACGKFGENNPIPPGENSWSFIQVVTNNLKRQVEEILESDSTTEDLLTVKLGKKYFHTCTDHRQRESMNTLQISENRERMGLEPLVTTMARIGGWPMIMEPEEWDETEHSWQKVDDYYAILTGHNSLYSIEVYVSPFENDTYVIMTSPRMPLGSRTWQMNDKGSSEEDDEDNKYENKEENEDYEDTKSNEDKDKGKNFNDEDSDSQQQDSQEKGSKDADSEELKNSKENRNMTEEYVNLITEIAMAVAKTRGFEIPENRIKADVNDVVIFQQKIMEIIDNSTNYDDDISLGEFQELYDNASITTETSKINFISKILTLFDAANIKIDEDFRFSVILTDFFSALNSLLNETPDRVIINYIHWLYISHIMDATTEKMEMLHNLIKTGKQSDKEILSKENRTKKCISEVVKMDVTAYAFVKKYFPDEIKNTAEEMIAYVQKEVEREISESKWLDDDIREFATEKVQNMKKMVGYPSWYSNSTIMKNYYKGLVIGPSYFENRMSYSRYNKWKDLRTLKMDSKYESIEDYITPLMLNALYAPFDNMMFVTAADFQNPFFAMSRPHIINYGIIGAIMGHEVNHGFDDNGRLYNKNGKQIQWLDTMVSAYNKRVECFVDQYDSLVQEEILKESEESTLSYGNRTRNENIADTMGLEASLGAYRIYEKENKGKSSEVLPGLENLSMEQLFFLSYANTFCEVVSPERLKKYKWDQHSTGQLRVLGPISNSESFAKSFNCPVGSRMNPKRKCNIWKSCGSTVVEQLAADFARNVGRRNSYRELILSNVITSSVAKLVVVYALIRMASAPRFTG</sequence>
<dbReference type="InterPro" id="IPR018497">
    <property type="entry name" value="Peptidase_M13_C"/>
</dbReference>
<feature type="domain" description="Peptidase M13 N-terminal" evidence="12">
    <location>
        <begin position="99"/>
        <end position="269"/>
    </location>
</feature>
<feature type="compositionally biased region" description="Acidic residues" evidence="9">
    <location>
        <begin position="271"/>
        <end position="289"/>
    </location>
</feature>
<keyword evidence="7" id="KW-0862">Zinc</keyword>
<dbReference type="PANTHER" id="PTHR11733:SF237">
    <property type="entry name" value="NEPRILYSIN-LIKE 4"/>
    <property type="match status" value="1"/>
</dbReference>
<evidence type="ECO:0000256" key="4">
    <source>
        <dbReference type="ARBA" id="ARBA00022670"/>
    </source>
</evidence>
<organism evidence="13 14">
    <name type="scientific">Vespula pensylvanica</name>
    <name type="common">Western yellow jacket</name>
    <name type="synonym">Wasp</name>
    <dbReference type="NCBI Taxonomy" id="30213"/>
    <lineage>
        <taxon>Eukaryota</taxon>
        <taxon>Metazoa</taxon>
        <taxon>Ecdysozoa</taxon>
        <taxon>Arthropoda</taxon>
        <taxon>Hexapoda</taxon>
        <taxon>Insecta</taxon>
        <taxon>Pterygota</taxon>
        <taxon>Neoptera</taxon>
        <taxon>Endopterygota</taxon>
        <taxon>Hymenoptera</taxon>
        <taxon>Apocrita</taxon>
        <taxon>Aculeata</taxon>
        <taxon>Vespoidea</taxon>
        <taxon>Vespidae</taxon>
        <taxon>Vespinae</taxon>
        <taxon>Vespula</taxon>
    </lineage>
</organism>
<dbReference type="GO" id="GO:0016485">
    <property type="term" value="P:protein processing"/>
    <property type="evidence" value="ECO:0007669"/>
    <property type="project" value="TreeGrafter"/>
</dbReference>
<keyword evidence="10" id="KW-0732">Signal</keyword>
<gene>
    <name evidence="13" type="ORF">H0235_002676</name>
</gene>
<evidence type="ECO:0000313" key="13">
    <source>
        <dbReference type="EMBL" id="KAF7434485.1"/>
    </source>
</evidence>
<dbReference type="InterPro" id="IPR008753">
    <property type="entry name" value="Peptidase_M13_N"/>
</dbReference>
<feature type="compositionally biased region" description="Basic and acidic residues" evidence="9">
    <location>
        <begin position="290"/>
        <end position="304"/>
    </location>
</feature>
<dbReference type="InterPro" id="IPR042089">
    <property type="entry name" value="Peptidase_M13_dom_2"/>
</dbReference>
<comment type="cofactor">
    <cofactor evidence="1">
        <name>Zn(2+)</name>
        <dbReference type="ChEBI" id="CHEBI:29105"/>
    </cofactor>
</comment>
<feature type="chain" id="PRO_5032658782" evidence="10">
    <location>
        <begin position="20"/>
        <end position="908"/>
    </location>
</feature>
<dbReference type="InterPro" id="IPR000718">
    <property type="entry name" value="Peptidase_M13"/>
</dbReference>
<evidence type="ECO:0000259" key="12">
    <source>
        <dbReference type="Pfam" id="PF05649"/>
    </source>
</evidence>
<accession>A0A834PAA4</accession>
<feature type="compositionally biased region" description="Basic and acidic residues" evidence="9">
    <location>
        <begin position="315"/>
        <end position="335"/>
    </location>
</feature>
<dbReference type="PANTHER" id="PTHR11733">
    <property type="entry name" value="ZINC METALLOPROTEASE FAMILY M13 NEPRILYSIN-RELATED"/>
    <property type="match status" value="1"/>
</dbReference>
<evidence type="ECO:0000256" key="5">
    <source>
        <dbReference type="ARBA" id="ARBA00022723"/>
    </source>
</evidence>
<evidence type="ECO:0000256" key="3">
    <source>
        <dbReference type="ARBA" id="ARBA00007357"/>
    </source>
</evidence>
<evidence type="ECO:0000256" key="1">
    <source>
        <dbReference type="ARBA" id="ARBA00001947"/>
    </source>
</evidence>
<dbReference type="CDD" id="cd08662">
    <property type="entry name" value="M13"/>
    <property type="match status" value="1"/>
</dbReference>
<protein>
    <submittedName>
        <fullName evidence="13">Uncharacterized protein</fullName>
    </submittedName>
</protein>
<dbReference type="Pfam" id="PF01431">
    <property type="entry name" value="Peptidase_M13"/>
    <property type="match status" value="1"/>
</dbReference>
<feature type="domain" description="Peptidase M13 C-terminal" evidence="11">
    <location>
        <begin position="637"/>
        <end position="849"/>
    </location>
</feature>
<keyword evidence="5" id="KW-0479">Metal-binding</keyword>
<comment type="subcellular location">
    <subcellularLocation>
        <location evidence="2">Cell membrane</location>
        <topology evidence="2">Single-pass type II membrane protein</topology>
    </subcellularLocation>
</comment>
<dbReference type="Pfam" id="PF05649">
    <property type="entry name" value="Peptidase_M13_N"/>
    <property type="match status" value="2"/>
</dbReference>
<evidence type="ECO:0000256" key="7">
    <source>
        <dbReference type="ARBA" id="ARBA00022833"/>
    </source>
</evidence>
<dbReference type="Gene3D" id="1.10.1380.10">
    <property type="entry name" value="Neutral endopeptidase , domain2"/>
    <property type="match status" value="1"/>
</dbReference>
<dbReference type="SUPFAM" id="SSF55486">
    <property type="entry name" value="Metalloproteases ('zincins'), catalytic domain"/>
    <property type="match status" value="2"/>
</dbReference>
<evidence type="ECO:0000256" key="6">
    <source>
        <dbReference type="ARBA" id="ARBA00022801"/>
    </source>
</evidence>
<dbReference type="Proteomes" id="UP000600918">
    <property type="component" value="Unassembled WGS sequence"/>
</dbReference>
<dbReference type="InterPro" id="IPR024079">
    <property type="entry name" value="MetalloPept_cat_dom_sf"/>
</dbReference>
<proteinExistence type="inferred from homology"/>
<feature type="signal peptide" evidence="10">
    <location>
        <begin position="1"/>
        <end position="19"/>
    </location>
</feature>
<dbReference type="Gene3D" id="3.40.390.10">
    <property type="entry name" value="Collagenase (Catalytic Domain)"/>
    <property type="match status" value="1"/>
</dbReference>
<keyword evidence="4" id="KW-0645">Protease</keyword>
<dbReference type="EMBL" id="JACSDY010000002">
    <property type="protein sequence ID" value="KAF7434485.1"/>
    <property type="molecule type" value="Genomic_DNA"/>
</dbReference>
<evidence type="ECO:0000259" key="11">
    <source>
        <dbReference type="Pfam" id="PF01431"/>
    </source>
</evidence>
<dbReference type="GO" id="GO:0046872">
    <property type="term" value="F:metal ion binding"/>
    <property type="evidence" value="ECO:0007669"/>
    <property type="project" value="UniProtKB-KW"/>
</dbReference>
<keyword evidence="6" id="KW-0378">Hydrolase</keyword>
<name>A0A834PAA4_VESPE</name>
<dbReference type="PROSITE" id="PS51885">
    <property type="entry name" value="NEPRILYSIN"/>
    <property type="match status" value="1"/>
</dbReference>
<reference evidence="13" key="1">
    <citation type="journal article" date="2020" name="G3 (Bethesda)">
        <title>High-Quality Assemblies for Three Invasive Social Wasps from the &lt;i&gt;Vespula&lt;/i&gt; Genus.</title>
        <authorList>
            <person name="Harrop T.W.R."/>
            <person name="Guhlin J."/>
            <person name="McLaughlin G.M."/>
            <person name="Permina E."/>
            <person name="Stockwell P."/>
            <person name="Gilligan J."/>
            <person name="Le Lec M.F."/>
            <person name="Gruber M.A.M."/>
            <person name="Quinn O."/>
            <person name="Lovegrove M."/>
            <person name="Duncan E.J."/>
            <person name="Remnant E.J."/>
            <person name="Van Eeckhoven J."/>
            <person name="Graham B."/>
            <person name="Knapp R.A."/>
            <person name="Langford K.W."/>
            <person name="Kronenberg Z."/>
            <person name="Press M.O."/>
            <person name="Eacker S.M."/>
            <person name="Wilson-Rankin E.E."/>
            <person name="Purcell J."/>
            <person name="Lester P.J."/>
            <person name="Dearden P.K."/>
        </authorList>
    </citation>
    <scope>NUCLEOTIDE SEQUENCE</scope>
    <source>
        <strain evidence="13">Volc-1</strain>
    </source>
</reference>
<keyword evidence="8" id="KW-0482">Metalloprotease</keyword>
<dbReference type="AlphaFoldDB" id="A0A834PAA4"/>
<evidence type="ECO:0000256" key="9">
    <source>
        <dbReference type="SAM" id="MobiDB-lite"/>
    </source>
</evidence>
<evidence type="ECO:0000313" key="14">
    <source>
        <dbReference type="Proteomes" id="UP000600918"/>
    </source>
</evidence>
<dbReference type="GO" id="GO:0005886">
    <property type="term" value="C:plasma membrane"/>
    <property type="evidence" value="ECO:0007669"/>
    <property type="project" value="UniProtKB-SubCell"/>
</dbReference>